<dbReference type="InterPro" id="IPR003591">
    <property type="entry name" value="Leu-rich_rpt_typical-subtyp"/>
</dbReference>
<dbReference type="InterPro" id="IPR000719">
    <property type="entry name" value="Prot_kinase_dom"/>
</dbReference>
<keyword evidence="7" id="KW-0597">Phosphoprotein</keyword>
<evidence type="ECO:0000256" key="11">
    <source>
        <dbReference type="ARBA" id="ARBA00022729"/>
    </source>
</evidence>
<dbReference type="PROSITE" id="PS00107">
    <property type="entry name" value="PROTEIN_KINASE_ATP"/>
    <property type="match status" value="2"/>
</dbReference>
<evidence type="ECO:0000256" key="10">
    <source>
        <dbReference type="ARBA" id="ARBA00022692"/>
    </source>
</evidence>
<evidence type="ECO:0000256" key="4">
    <source>
        <dbReference type="ARBA" id="ARBA00012513"/>
    </source>
</evidence>
<protein>
    <recommendedName>
        <fullName evidence="4">non-specific serine/threonine protein kinase</fullName>
        <ecNumber evidence="4">2.7.11.1</ecNumber>
    </recommendedName>
</protein>
<dbReference type="FunFam" id="1.10.510.10:FF:000714">
    <property type="entry name" value="Kinase family with leucine-rich repeat domain-containing protein"/>
    <property type="match status" value="1"/>
</dbReference>
<reference evidence="26" key="2">
    <citation type="journal article" date="2023" name="Plants (Basel)">
        <title>Annotation of the Turnera subulata (Passifloraceae) Draft Genome Reveals the S-Locus Evolved after the Divergence of Turneroideae from Passifloroideae in a Stepwise Manner.</title>
        <authorList>
            <person name="Henning P.M."/>
            <person name="Roalson E.H."/>
            <person name="Mir W."/>
            <person name="McCubbin A.G."/>
            <person name="Shore J.S."/>
        </authorList>
    </citation>
    <scope>NUCLEOTIDE SEQUENCE</scope>
    <source>
        <strain evidence="26">F60SS</strain>
    </source>
</reference>
<dbReference type="InterPro" id="IPR055414">
    <property type="entry name" value="LRR_R13L4/SHOC2-like"/>
</dbReference>
<accession>A0A9Q0JCS5</accession>
<dbReference type="EMBL" id="JAKUCV010004115">
    <property type="protein sequence ID" value="KAJ4836462.1"/>
    <property type="molecule type" value="Genomic_DNA"/>
</dbReference>
<dbReference type="CDD" id="cd14066">
    <property type="entry name" value="STKc_IRAK"/>
    <property type="match status" value="2"/>
</dbReference>
<keyword evidence="12" id="KW-0677">Repeat</keyword>
<evidence type="ECO:0000256" key="12">
    <source>
        <dbReference type="ARBA" id="ARBA00022737"/>
    </source>
</evidence>
<dbReference type="GO" id="GO:0004674">
    <property type="term" value="F:protein serine/threonine kinase activity"/>
    <property type="evidence" value="ECO:0007669"/>
    <property type="project" value="UniProtKB-KW"/>
</dbReference>
<dbReference type="InterPro" id="IPR032675">
    <property type="entry name" value="LRR_dom_sf"/>
</dbReference>
<dbReference type="GO" id="GO:0005524">
    <property type="term" value="F:ATP binding"/>
    <property type="evidence" value="ECO:0007669"/>
    <property type="project" value="UniProtKB-UniRule"/>
</dbReference>
<evidence type="ECO:0000256" key="22">
    <source>
        <dbReference type="PROSITE-ProRule" id="PRU10141"/>
    </source>
</evidence>
<dbReference type="PANTHER" id="PTHR48056">
    <property type="entry name" value="LRR RECEPTOR-LIKE SERINE/THREONINE-PROTEIN KINASE-RELATED"/>
    <property type="match status" value="1"/>
</dbReference>
<evidence type="ECO:0000256" key="1">
    <source>
        <dbReference type="ARBA" id="ARBA00004251"/>
    </source>
</evidence>
<dbReference type="PANTHER" id="PTHR48056:SF29">
    <property type="entry name" value="RECEPTOR-LIKE PROTEIN KINASE HSL1"/>
    <property type="match status" value="1"/>
</dbReference>
<evidence type="ECO:0000256" key="6">
    <source>
        <dbReference type="ARBA" id="ARBA00022527"/>
    </source>
</evidence>
<dbReference type="InterPro" id="IPR013210">
    <property type="entry name" value="LRR_N_plant-typ"/>
</dbReference>
<keyword evidence="11 24" id="KW-0732">Signal</keyword>
<dbReference type="Gene3D" id="3.30.200.20">
    <property type="entry name" value="Phosphorylase Kinase, domain 1"/>
    <property type="match status" value="2"/>
</dbReference>
<keyword evidence="5" id="KW-1003">Cell membrane</keyword>
<evidence type="ECO:0000256" key="14">
    <source>
        <dbReference type="ARBA" id="ARBA00022777"/>
    </source>
</evidence>
<keyword evidence="19" id="KW-0325">Glycoprotein</keyword>
<evidence type="ECO:0000256" key="9">
    <source>
        <dbReference type="ARBA" id="ARBA00022679"/>
    </source>
</evidence>
<dbReference type="Pfam" id="PF08263">
    <property type="entry name" value="LRRNT_2"/>
    <property type="match status" value="2"/>
</dbReference>
<dbReference type="FunFam" id="3.80.10.10:FF:001670">
    <property type="entry name" value="Putative leucine-rich repeat receptor-like protein kinase family protein"/>
    <property type="match status" value="2"/>
</dbReference>
<dbReference type="SUPFAM" id="SSF52058">
    <property type="entry name" value="L domain-like"/>
    <property type="match status" value="1"/>
</dbReference>
<dbReference type="Pfam" id="PF00069">
    <property type="entry name" value="Pkinase"/>
    <property type="match status" value="2"/>
</dbReference>
<keyword evidence="6" id="KW-0723">Serine/threonine-protein kinase</keyword>
<dbReference type="InterPro" id="IPR011009">
    <property type="entry name" value="Kinase-like_dom_sf"/>
</dbReference>
<evidence type="ECO:0000313" key="26">
    <source>
        <dbReference type="EMBL" id="KAJ4836462.1"/>
    </source>
</evidence>
<gene>
    <name evidence="26" type="ORF">Tsubulata_028164</name>
</gene>
<comment type="similarity">
    <text evidence="3">Belongs to the RLP family.</text>
</comment>
<evidence type="ECO:0000256" key="17">
    <source>
        <dbReference type="ARBA" id="ARBA00023136"/>
    </source>
</evidence>
<organism evidence="26 27">
    <name type="scientific">Turnera subulata</name>
    <dbReference type="NCBI Taxonomy" id="218843"/>
    <lineage>
        <taxon>Eukaryota</taxon>
        <taxon>Viridiplantae</taxon>
        <taxon>Streptophyta</taxon>
        <taxon>Embryophyta</taxon>
        <taxon>Tracheophyta</taxon>
        <taxon>Spermatophyta</taxon>
        <taxon>Magnoliopsida</taxon>
        <taxon>eudicotyledons</taxon>
        <taxon>Gunneridae</taxon>
        <taxon>Pentapetalae</taxon>
        <taxon>rosids</taxon>
        <taxon>fabids</taxon>
        <taxon>Malpighiales</taxon>
        <taxon>Passifloraceae</taxon>
        <taxon>Turnera</taxon>
    </lineage>
</organism>
<dbReference type="FunFam" id="3.80.10.10:FF:000221">
    <property type="entry name" value="Leucine-rich repeat receptor-like protein kinase PXL1"/>
    <property type="match status" value="1"/>
</dbReference>
<evidence type="ECO:0000256" key="3">
    <source>
        <dbReference type="ARBA" id="ARBA00009592"/>
    </source>
</evidence>
<dbReference type="SUPFAM" id="SSF52047">
    <property type="entry name" value="RNI-like"/>
    <property type="match status" value="3"/>
</dbReference>
<dbReference type="Gene3D" id="1.10.510.10">
    <property type="entry name" value="Transferase(Phosphotransferase) domain 1"/>
    <property type="match status" value="2"/>
</dbReference>
<dbReference type="Pfam" id="PF00560">
    <property type="entry name" value="LRR_1"/>
    <property type="match status" value="8"/>
</dbReference>
<dbReference type="SUPFAM" id="SSF56112">
    <property type="entry name" value="Protein kinase-like (PK-like)"/>
    <property type="match status" value="2"/>
</dbReference>
<comment type="subcellular location">
    <subcellularLocation>
        <location evidence="1">Cell membrane</location>
        <topology evidence="1">Single-pass type I membrane protein</topology>
    </subcellularLocation>
</comment>
<evidence type="ECO:0000256" key="15">
    <source>
        <dbReference type="ARBA" id="ARBA00022840"/>
    </source>
</evidence>
<dbReference type="InterPro" id="IPR050647">
    <property type="entry name" value="Plant_LRR-RLKs"/>
</dbReference>
<dbReference type="EC" id="2.7.11.1" evidence="4"/>
<feature type="transmembrane region" description="Helical" evidence="23">
    <location>
        <begin position="635"/>
        <end position="656"/>
    </location>
</feature>
<keyword evidence="16 23" id="KW-1133">Transmembrane helix</keyword>
<evidence type="ECO:0000256" key="13">
    <source>
        <dbReference type="ARBA" id="ARBA00022741"/>
    </source>
</evidence>
<feature type="non-terminal residue" evidence="26">
    <location>
        <position position="1946"/>
    </location>
</feature>
<dbReference type="PROSITE" id="PS00108">
    <property type="entry name" value="PROTEIN_KINASE_ST"/>
    <property type="match status" value="2"/>
</dbReference>
<dbReference type="InterPro" id="IPR017441">
    <property type="entry name" value="Protein_kinase_ATP_BS"/>
</dbReference>
<dbReference type="Pfam" id="PF13855">
    <property type="entry name" value="LRR_8"/>
    <property type="match status" value="1"/>
</dbReference>
<dbReference type="FunFam" id="3.30.200.20:FF:000512">
    <property type="entry name" value="Receptor-like protein kinase HSL1"/>
    <property type="match status" value="1"/>
</dbReference>
<dbReference type="Pfam" id="PF23598">
    <property type="entry name" value="LRR_14"/>
    <property type="match status" value="2"/>
</dbReference>
<evidence type="ECO:0000259" key="25">
    <source>
        <dbReference type="PROSITE" id="PS50011"/>
    </source>
</evidence>
<feature type="binding site" evidence="22">
    <location>
        <position position="1699"/>
    </location>
    <ligand>
        <name>ATP</name>
        <dbReference type="ChEBI" id="CHEBI:30616"/>
    </ligand>
</feature>
<evidence type="ECO:0000256" key="18">
    <source>
        <dbReference type="ARBA" id="ARBA00023170"/>
    </source>
</evidence>
<feature type="transmembrane region" description="Helical" evidence="23">
    <location>
        <begin position="1614"/>
        <end position="1635"/>
    </location>
</feature>
<keyword evidence="9" id="KW-0808">Transferase</keyword>
<comment type="caution">
    <text evidence="26">The sequence shown here is derived from an EMBL/GenBank/DDBJ whole genome shotgun (WGS) entry which is preliminary data.</text>
</comment>
<evidence type="ECO:0000256" key="5">
    <source>
        <dbReference type="ARBA" id="ARBA00022475"/>
    </source>
</evidence>
<keyword evidence="13 22" id="KW-0547">Nucleotide-binding</keyword>
<dbReference type="FunFam" id="3.80.10.10:FF:001519">
    <property type="entry name" value="Highly similar to receptor-like protein kinase"/>
    <property type="match status" value="1"/>
</dbReference>
<dbReference type="Proteomes" id="UP001141552">
    <property type="component" value="Unassembled WGS sequence"/>
</dbReference>
<dbReference type="OrthoDB" id="1721858at2759"/>
<evidence type="ECO:0000256" key="16">
    <source>
        <dbReference type="ARBA" id="ARBA00022989"/>
    </source>
</evidence>
<feature type="binding site" evidence="22">
    <location>
        <position position="714"/>
    </location>
    <ligand>
        <name>ATP</name>
        <dbReference type="ChEBI" id="CHEBI:30616"/>
    </ligand>
</feature>
<keyword evidence="10 23" id="KW-0812">Transmembrane</keyword>
<comment type="similarity">
    <text evidence="2">Belongs to the protein kinase superfamily. Ser/Thr protein kinase family.</text>
</comment>
<dbReference type="InterPro" id="IPR008271">
    <property type="entry name" value="Ser/Thr_kinase_AS"/>
</dbReference>
<comment type="catalytic activity">
    <reaction evidence="20">
        <text>L-threonyl-[protein] + ATP = O-phospho-L-threonyl-[protein] + ADP + H(+)</text>
        <dbReference type="Rhea" id="RHEA:46608"/>
        <dbReference type="Rhea" id="RHEA-COMP:11060"/>
        <dbReference type="Rhea" id="RHEA-COMP:11605"/>
        <dbReference type="ChEBI" id="CHEBI:15378"/>
        <dbReference type="ChEBI" id="CHEBI:30013"/>
        <dbReference type="ChEBI" id="CHEBI:30616"/>
        <dbReference type="ChEBI" id="CHEBI:61977"/>
        <dbReference type="ChEBI" id="CHEBI:456216"/>
        <dbReference type="EC" id="2.7.11.1"/>
    </reaction>
</comment>
<dbReference type="Gene3D" id="3.80.10.10">
    <property type="entry name" value="Ribonuclease Inhibitor"/>
    <property type="match status" value="8"/>
</dbReference>
<evidence type="ECO:0000256" key="8">
    <source>
        <dbReference type="ARBA" id="ARBA00022614"/>
    </source>
</evidence>
<name>A0A9Q0JCS5_9ROSI</name>
<evidence type="ECO:0000313" key="27">
    <source>
        <dbReference type="Proteomes" id="UP001141552"/>
    </source>
</evidence>
<dbReference type="FunFam" id="3.80.10.10:FF:000077">
    <property type="entry name" value="LRR receptor-like serine/threonine-protein kinase ERL1"/>
    <property type="match status" value="2"/>
</dbReference>
<dbReference type="FunFam" id="3.80.10.10:FF:000095">
    <property type="entry name" value="LRR receptor-like serine/threonine-protein kinase GSO1"/>
    <property type="match status" value="1"/>
</dbReference>
<dbReference type="PROSITE" id="PS50011">
    <property type="entry name" value="PROTEIN_KINASE_DOM"/>
    <property type="match status" value="2"/>
</dbReference>
<feature type="signal peptide" evidence="24">
    <location>
        <begin position="1"/>
        <end position="27"/>
    </location>
</feature>
<evidence type="ECO:0000256" key="23">
    <source>
        <dbReference type="SAM" id="Phobius"/>
    </source>
</evidence>
<dbReference type="FunFam" id="3.80.10.10:FF:000111">
    <property type="entry name" value="LRR receptor-like serine/threonine-protein kinase ERECTA"/>
    <property type="match status" value="1"/>
</dbReference>
<comment type="catalytic activity">
    <reaction evidence="21">
        <text>L-seryl-[protein] + ATP = O-phospho-L-seryl-[protein] + ADP + H(+)</text>
        <dbReference type="Rhea" id="RHEA:17989"/>
        <dbReference type="Rhea" id="RHEA-COMP:9863"/>
        <dbReference type="Rhea" id="RHEA-COMP:11604"/>
        <dbReference type="ChEBI" id="CHEBI:15378"/>
        <dbReference type="ChEBI" id="CHEBI:29999"/>
        <dbReference type="ChEBI" id="CHEBI:30616"/>
        <dbReference type="ChEBI" id="CHEBI:83421"/>
        <dbReference type="ChEBI" id="CHEBI:456216"/>
        <dbReference type="EC" id="2.7.11.1"/>
    </reaction>
</comment>
<evidence type="ECO:0000256" key="7">
    <source>
        <dbReference type="ARBA" id="ARBA00022553"/>
    </source>
</evidence>
<evidence type="ECO:0000256" key="21">
    <source>
        <dbReference type="ARBA" id="ARBA00048679"/>
    </source>
</evidence>
<evidence type="ECO:0000256" key="20">
    <source>
        <dbReference type="ARBA" id="ARBA00047899"/>
    </source>
</evidence>
<evidence type="ECO:0000256" key="19">
    <source>
        <dbReference type="ARBA" id="ARBA00023180"/>
    </source>
</evidence>
<feature type="domain" description="Protein kinase" evidence="25">
    <location>
        <begin position="683"/>
        <end position="975"/>
    </location>
</feature>
<dbReference type="GO" id="GO:0033612">
    <property type="term" value="F:receptor serine/threonine kinase binding"/>
    <property type="evidence" value="ECO:0007669"/>
    <property type="project" value="TreeGrafter"/>
</dbReference>
<dbReference type="GO" id="GO:0005886">
    <property type="term" value="C:plasma membrane"/>
    <property type="evidence" value="ECO:0007669"/>
    <property type="project" value="UniProtKB-SubCell"/>
</dbReference>
<keyword evidence="18" id="KW-0675">Receptor</keyword>
<sequence>MSTLIPMLLSIHSILAMFLFFLTHANSQVQEQEQAILLQLKQHWGNPPSLDHWTTSNSSYCTWPEVTCTNSTITKLDLGNKNISGTIPPLISGLQNLSFLSFSNDHIIGEFPVVLYNLSKLEILDLTKNYLAGVIPDDIDRMRRLSNLSLSGNNFSGSIPASIGKLAELRVLQLQENRFNGSFPPEIGNLTNLEALRLSTNGFLPSRFPPSFTGLKKLKELWLFEANLIGDIPETIGDMMALEHLDLSQNELTGNIPGSLFTLKNLSVLYLWRNNLSGEIPQDVEALNLTFVDLSQNNLTGTIPDGFGKLQKLSGLLLFYNQLSGEIPESIGRLPALVDLRLFSNNLSGVLPQDFGRYSNLTSFQVASNRLTGRLPEYLCQGGNLIGVIAFDNNLSGELPQSLANCDSLLIVRISDNQFSGNIPLGLWTASSLQYMMIGGNLFTGELPNEVSQNLATVEISDNKFSGSIPPGVGSWRNLTVFQASNNLFTGTIPGELTALPNLNVILLDGNQLTGSLPSEIISWQALNTLNLSRNQLSGQIPEEICFLPGLTVLDLSDNQFSGQIPTQLGSVRLTNLNLSSNHLSGRIPQAYENAAYESSFLNNPGLCSSSLSLKLNPCDPKPQKSNKSSNRIRALVFGTLSVVFVLLLLIAIFLIKVLRRRRQGLNSPWKLSFSETKIMSALTENNLIGSGGSGNVYRVPVATNPSGDFFAVKRIWNDRKLDNKLEQEFLAEVQILSNIRHLNIVKLLCCISNENSKLLVYEYLKNSSLDRWLHMNKRAGTISGSTRRVILDWPKRLHIAVGAAQGLSYLHYDCLPPIIHRDVKSSNILIDSEFNAKIADFGLARKLAKQGDLAKVSAVAGSLGYIAPEYARTVQVNEKVDVYSFGVVLLELTTGKEAPDGDEHTSLAGWALRHAQEGKPVADALDEEIKEPCYLDEMCSVFRLGIWCTNNEPSERPNMRQVLQILLLTSSPFACRGVKNMDDEHDIAPLVRNSKLRGTSEVSDSRSESLEQAVLLQLKQHWGNPPSLHHWTTSNSSYCTWPEVTCTNSSITELDLGNKNISGTIAPLISDLQNLSSLSFFYNYIAGEFPVALYNLSKLEILDLSYNCFTGVIPDDIDRMTKLSNLSLSGNNFSGSIPAAIGKLAGLKVLQLQDNKFNGSIPPEIGNLTNLEALTMSINKFLPSRFPPSFTKLKKLKELCLFEANLIGEIPEMIGDMMALEHLDLSQNEITGHVPGSLFTLKNLSVLYLWQNNLSGEIPQDVEALNLTFVDLSKNNLTGTIPDGFGKLQKLSGLFLFFNQLSGEIPESIGRLPALVDLRVFSNNLSGILPQDFGRYSNLTSFQIASNRLTGRLPEYLCQGGNLIGIIAFDNNLSGELPQSLGNCHSLLIVRISDNQFSGNIPLGLWTASSLQYMMIGGNLFTGELPNEVSQNLATVEISDNKFSGNIPPGVGSWRNLTVFRASNNLLTGTIPRELTALPNLNVILLDGNQLTGSLPSEIISWQALNTLNLSRNQLSGQIPQEIGFLPGLNVLDLSDNQFSGQIPPQLGFLRLTNLNLSSNHLSGRIPQAYENAAYESSFLDNPGLCSSSLSLKLNPCDPKPQKSNKSSNRIRVLVFGTLSVVFVLLFLVALFLIKVHRRRRQGLNSPWKVTSFQKLSFSETKIMSAMTENNLIGSGGSGNVYRVPVAAYPSGDFVAVKRIWNDRKLDQKLEQEFLAEVQILSNIRHLNIVKLLCCISNENSKLLVYEYLKNSSLDRWLHMNKRAGRISGSTHRVILHWPKRLHIAVGAAQGLSYLHYDCLPPIIHRDVKSSNILIDSEFNAKIADFGLARKLAKQGDLAKVSAVAGSLGYIAPEYARTVHVDEKVDVYSFGVVLLELTTGKEAPDGDEHTSLAGWALRHAQEGKPVADALDEEIKEPCYLDDMCSVFRLGIWCTNNEPSERPNMR</sequence>
<dbReference type="SMART" id="SM00369">
    <property type="entry name" value="LRR_TYP"/>
    <property type="match status" value="12"/>
</dbReference>
<keyword evidence="14" id="KW-0418">Kinase</keyword>
<proteinExistence type="inferred from homology"/>
<keyword evidence="15 22" id="KW-0067">ATP-binding</keyword>
<reference evidence="26" key="1">
    <citation type="submission" date="2022-02" db="EMBL/GenBank/DDBJ databases">
        <authorList>
            <person name="Henning P.M."/>
            <person name="McCubbin A.G."/>
            <person name="Shore J.S."/>
        </authorList>
    </citation>
    <scope>NUCLEOTIDE SEQUENCE</scope>
    <source>
        <strain evidence="26">F60SS</strain>
        <tissue evidence="26">Leaves</tissue>
    </source>
</reference>
<dbReference type="InterPro" id="IPR001611">
    <property type="entry name" value="Leu-rich_rpt"/>
</dbReference>
<feature type="domain" description="Protein kinase" evidence="25">
    <location>
        <begin position="1668"/>
        <end position="1946"/>
    </location>
</feature>
<keyword evidence="8" id="KW-0433">Leucine-rich repeat</keyword>
<keyword evidence="17 23" id="KW-0472">Membrane</keyword>
<evidence type="ECO:0000256" key="24">
    <source>
        <dbReference type="SAM" id="SignalP"/>
    </source>
</evidence>
<dbReference type="SMART" id="SM00220">
    <property type="entry name" value="S_TKc"/>
    <property type="match status" value="2"/>
</dbReference>
<feature type="chain" id="PRO_5040490881" description="non-specific serine/threonine protein kinase" evidence="24">
    <location>
        <begin position="28"/>
        <end position="1946"/>
    </location>
</feature>
<keyword evidence="27" id="KW-1185">Reference proteome</keyword>
<dbReference type="FunFam" id="1.10.510.10:FF:000417">
    <property type="entry name" value="Leucine-rich repeat receptor-like protein kinase"/>
    <property type="match status" value="1"/>
</dbReference>
<evidence type="ECO:0000256" key="2">
    <source>
        <dbReference type="ARBA" id="ARBA00008684"/>
    </source>
</evidence>